<evidence type="ECO:0000259" key="4">
    <source>
        <dbReference type="SMART" id="SM00822"/>
    </source>
</evidence>
<sequence>MSDTGMAARRKVAVVTGGTIGIGRATAQRFARDGWAVAVLSRGEERLHSTEAELRALGVPALAIAADVADAAAVDAAAERIERELGPIEAWVNNAMATVVSPADRITPEEYRRVTEVTYLGQVFGTLAALRHMRPRNRGAVIQISSGLGIRSAPLQAAYCGAKQAVQGWTDAMRSELIHSRSRVTLTVVYLPAVNTPQFRHARNHTGRAQNAPDPVFDPRLCAEAVLSAVKHPQREVWVGRSTLQMAAAQALVPGFADRKAADMWDAQLESGPPPLPEGNLFEPNPGDPGVDGPFTDRVKPARAEFVTSRARDAAVLGVATLALLGLAAVAAPVLAAGMAMRPTAPRMVPRCRIPHPLRH</sequence>
<evidence type="ECO:0000256" key="1">
    <source>
        <dbReference type="ARBA" id="ARBA00006484"/>
    </source>
</evidence>
<comment type="caution">
    <text evidence="5">The sequence shown here is derived from an EMBL/GenBank/DDBJ whole genome shotgun (WGS) entry which is preliminary data.</text>
</comment>
<dbReference type="Pfam" id="PF00106">
    <property type="entry name" value="adh_short"/>
    <property type="match status" value="1"/>
</dbReference>
<feature type="domain" description="Ketoreductase" evidence="4">
    <location>
        <begin position="11"/>
        <end position="202"/>
    </location>
</feature>
<keyword evidence="3" id="KW-1133">Transmembrane helix</keyword>
<dbReference type="RefSeq" id="WP_377044894.1">
    <property type="nucleotide sequence ID" value="NZ_JBHLUN010000008.1"/>
</dbReference>
<gene>
    <name evidence="5" type="ORF">ACFFGY_12890</name>
</gene>
<dbReference type="InterPro" id="IPR057326">
    <property type="entry name" value="KR_dom"/>
</dbReference>
<evidence type="ECO:0000313" key="5">
    <source>
        <dbReference type="EMBL" id="MFC0409147.1"/>
    </source>
</evidence>
<dbReference type="InterPro" id="IPR002347">
    <property type="entry name" value="SDR_fam"/>
</dbReference>
<dbReference type="InterPro" id="IPR020904">
    <property type="entry name" value="Sc_DH/Rdtase_CS"/>
</dbReference>
<dbReference type="SMART" id="SM00822">
    <property type="entry name" value="PKS_KR"/>
    <property type="match status" value="1"/>
</dbReference>
<dbReference type="PANTHER" id="PTHR44196:SF1">
    <property type="entry name" value="DEHYDROGENASE_REDUCTASE SDR FAMILY MEMBER 7B"/>
    <property type="match status" value="1"/>
</dbReference>
<dbReference type="PANTHER" id="PTHR44196">
    <property type="entry name" value="DEHYDROGENASE/REDUCTASE SDR FAMILY MEMBER 7B"/>
    <property type="match status" value="1"/>
</dbReference>
<dbReference type="NCBIfam" id="NF005495">
    <property type="entry name" value="PRK07109.1"/>
    <property type="match status" value="1"/>
</dbReference>
<feature type="transmembrane region" description="Helical" evidence="3">
    <location>
        <begin position="315"/>
        <end position="341"/>
    </location>
</feature>
<keyword evidence="6" id="KW-1185">Reference proteome</keyword>
<evidence type="ECO:0000256" key="2">
    <source>
        <dbReference type="ARBA" id="ARBA00023002"/>
    </source>
</evidence>
<dbReference type="EMBL" id="JBHLUN010000008">
    <property type="protein sequence ID" value="MFC0409147.1"/>
    <property type="molecule type" value="Genomic_DNA"/>
</dbReference>
<dbReference type="InterPro" id="IPR036291">
    <property type="entry name" value="NAD(P)-bd_dom_sf"/>
</dbReference>
<comment type="similarity">
    <text evidence="1">Belongs to the short-chain dehydrogenases/reductases (SDR) family.</text>
</comment>
<keyword evidence="3" id="KW-0812">Transmembrane</keyword>
<dbReference type="Proteomes" id="UP001589865">
    <property type="component" value="Unassembled WGS sequence"/>
</dbReference>
<proteinExistence type="inferred from homology"/>
<accession>A0ABV6JTU2</accession>
<protein>
    <submittedName>
        <fullName evidence="5">SDR family oxidoreductase</fullName>
    </submittedName>
</protein>
<keyword evidence="2" id="KW-0560">Oxidoreductase</keyword>
<evidence type="ECO:0000256" key="3">
    <source>
        <dbReference type="SAM" id="Phobius"/>
    </source>
</evidence>
<keyword evidence="3" id="KW-0472">Membrane</keyword>
<evidence type="ECO:0000313" key="6">
    <source>
        <dbReference type="Proteomes" id="UP001589865"/>
    </source>
</evidence>
<dbReference type="PRINTS" id="PR00081">
    <property type="entry name" value="GDHRDH"/>
</dbReference>
<organism evidence="5 6">
    <name type="scientific">Roseomonas elaeocarpi</name>
    <dbReference type="NCBI Taxonomy" id="907779"/>
    <lineage>
        <taxon>Bacteria</taxon>
        <taxon>Pseudomonadati</taxon>
        <taxon>Pseudomonadota</taxon>
        <taxon>Alphaproteobacteria</taxon>
        <taxon>Acetobacterales</taxon>
        <taxon>Roseomonadaceae</taxon>
        <taxon>Roseomonas</taxon>
    </lineage>
</organism>
<dbReference type="PROSITE" id="PS00061">
    <property type="entry name" value="ADH_SHORT"/>
    <property type="match status" value="1"/>
</dbReference>
<dbReference type="Gene3D" id="3.40.50.720">
    <property type="entry name" value="NAD(P)-binding Rossmann-like Domain"/>
    <property type="match status" value="1"/>
</dbReference>
<name>A0ABV6JTU2_9PROT</name>
<dbReference type="SUPFAM" id="SSF51735">
    <property type="entry name" value="NAD(P)-binding Rossmann-fold domains"/>
    <property type="match status" value="1"/>
</dbReference>
<reference evidence="5 6" key="1">
    <citation type="submission" date="2024-09" db="EMBL/GenBank/DDBJ databases">
        <authorList>
            <person name="Sun Q."/>
            <person name="Mori K."/>
        </authorList>
    </citation>
    <scope>NUCLEOTIDE SEQUENCE [LARGE SCALE GENOMIC DNA]</scope>
    <source>
        <strain evidence="5 6">TBRC 5777</strain>
    </source>
</reference>